<name>A0AAP0G0H7_9ASPA</name>
<feature type="compositionally biased region" description="Basic and acidic residues" evidence="1">
    <location>
        <begin position="33"/>
        <end position="42"/>
    </location>
</feature>
<evidence type="ECO:0000313" key="2">
    <source>
        <dbReference type="EMBL" id="KAK8930656.1"/>
    </source>
</evidence>
<feature type="region of interest" description="Disordered" evidence="1">
    <location>
        <begin position="31"/>
        <end position="64"/>
    </location>
</feature>
<keyword evidence="3" id="KW-1185">Reference proteome</keyword>
<sequence>MNTMFSSVVATGVHACTPNTVSQGRDSIAEQTMSEKENDPLDKTGNVESSPAEARKCRKKGKSKASTSFLSDLVESTKDIGVSLREPPKSSCPFTIVEAVAKIESFPEFCEDFDFYDFATLFLIDKYHRELFMAIRDDFKVKWMRARYERRGD</sequence>
<dbReference type="Proteomes" id="UP001418222">
    <property type="component" value="Unassembled WGS sequence"/>
</dbReference>
<reference evidence="2 3" key="1">
    <citation type="journal article" date="2022" name="Nat. Plants">
        <title>Genomes of leafy and leafless Platanthera orchids illuminate the evolution of mycoheterotrophy.</title>
        <authorList>
            <person name="Li M.H."/>
            <person name="Liu K.W."/>
            <person name="Li Z."/>
            <person name="Lu H.C."/>
            <person name="Ye Q.L."/>
            <person name="Zhang D."/>
            <person name="Wang J.Y."/>
            <person name="Li Y.F."/>
            <person name="Zhong Z.M."/>
            <person name="Liu X."/>
            <person name="Yu X."/>
            <person name="Liu D.K."/>
            <person name="Tu X.D."/>
            <person name="Liu B."/>
            <person name="Hao Y."/>
            <person name="Liao X.Y."/>
            <person name="Jiang Y.T."/>
            <person name="Sun W.H."/>
            <person name="Chen J."/>
            <person name="Chen Y.Q."/>
            <person name="Ai Y."/>
            <person name="Zhai J.W."/>
            <person name="Wu S.S."/>
            <person name="Zhou Z."/>
            <person name="Hsiao Y.Y."/>
            <person name="Wu W.L."/>
            <person name="Chen Y.Y."/>
            <person name="Lin Y.F."/>
            <person name="Hsu J.L."/>
            <person name="Li C.Y."/>
            <person name="Wang Z.W."/>
            <person name="Zhao X."/>
            <person name="Zhong W.Y."/>
            <person name="Ma X.K."/>
            <person name="Ma L."/>
            <person name="Huang J."/>
            <person name="Chen G.Z."/>
            <person name="Huang M.Z."/>
            <person name="Huang L."/>
            <person name="Peng D.H."/>
            <person name="Luo Y.B."/>
            <person name="Zou S.Q."/>
            <person name="Chen S.P."/>
            <person name="Lan S."/>
            <person name="Tsai W.C."/>
            <person name="Van de Peer Y."/>
            <person name="Liu Z.J."/>
        </authorList>
    </citation>
    <scope>NUCLEOTIDE SEQUENCE [LARGE SCALE GENOMIC DNA]</scope>
    <source>
        <strain evidence="2">Lor287</strain>
    </source>
</reference>
<organism evidence="2 3">
    <name type="scientific">Platanthera zijinensis</name>
    <dbReference type="NCBI Taxonomy" id="2320716"/>
    <lineage>
        <taxon>Eukaryota</taxon>
        <taxon>Viridiplantae</taxon>
        <taxon>Streptophyta</taxon>
        <taxon>Embryophyta</taxon>
        <taxon>Tracheophyta</taxon>
        <taxon>Spermatophyta</taxon>
        <taxon>Magnoliopsida</taxon>
        <taxon>Liliopsida</taxon>
        <taxon>Asparagales</taxon>
        <taxon>Orchidaceae</taxon>
        <taxon>Orchidoideae</taxon>
        <taxon>Orchideae</taxon>
        <taxon>Orchidinae</taxon>
        <taxon>Platanthera</taxon>
    </lineage>
</organism>
<accession>A0AAP0G0H7</accession>
<gene>
    <name evidence="2" type="ORF">KSP39_PZI016170</name>
</gene>
<proteinExistence type="predicted"/>
<protein>
    <submittedName>
        <fullName evidence="2">Uncharacterized protein</fullName>
    </submittedName>
</protein>
<evidence type="ECO:0000313" key="3">
    <source>
        <dbReference type="Proteomes" id="UP001418222"/>
    </source>
</evidence>
<dbReference type="AlphaFoldDB" id="A0AAP0G0H7"/>
<evidence type="ECO:0000256" key="1">
    <source>
        <dbReference type="SAM" id="MobiDB-lite"/>
    </source>
</evidence>
<dbReference type="EMBL" id="JBBWWQ010000014">
    <property type="protein sequence ID" value="KAK8930656.1"/>
    <property type="molecule type" value="Genomic_DNA"/>
</dbReference>
<comment type="caution">
    <text evidence="2">The sequence shown here is derived from an EMBL/GenBank/DDBJ whole genome shotgun (WGS) entry which is preliminary data.</text>
</comment>